<evidence type="ECO:0000313" key="6">
    <source>
        <dbReference type="EMBL" id="KAL0965529.1"/>
    </source>
</evidence>
<dbReference type="CDD" id="cd06263">
    <property type="entry name" value="MAM"/>
    <property type="match status" value="5"/>
</dbReference>
<evidence type="ECO:0000256" key="4">
    <source>
        <dbReference type="SAM" id="SignalP"/>
    </source>
</evidence>
<dbReference type="InterPro" id="IPR036055">
    <property type="entry name" value="LDL_receptor-like_sf"/>
</dbReference>
<dbReference type="Gene3D" id="2.60.120.200">
    <property type="match status" value="6"/>
</dbReference>
<dbReference type="PANTHER" id="PTHR23282:SF145">
    <property type="entry name" value="APICAL ENDOSOMAL GLYCOPROTEIN ISOFORM X1"/>
    <property type="match status" value="1"/>
</dbReference>
<comment type="caution">
    <text evidence="6">The sequence shown here is derived from an EMBL/GenBank/DDBJ whole genome shotgun (WGS) entry which is preliminary data.</text>
</comment>
<dbReference type="PROSITE" id="PS01209">
    <property type="entry name" value="LDLRA_1"/>
    <property type="match status" value="1"/>
</dbReference>
<dbReference type="InterPro" id="IPR013320">
    <property type="entry name" value="ConA-like_dom_sf"/>
</dbReference>
<dbReference type="InterPro" id="IPR000998">
    <property type="entry name" value="MAM_dom"/>
</dbReference>
<feature type="domain" description="MAM" evidence="5">
    <location>
        <begin position="944"/>
        <end position="1104"/>
    </location>
</feature>
<dbReference type="Pfam" id="PF00629">
    <property type="entry name" value="MAM"/>
    <property type="match status" value="6"/>
</dbReference>
<dbReference type="Proteomes" id="UP001557470">
    <property type="component" value="Unassembled WGS sequence"/>
</dbReference>
<dbReference type="PRINTS" id="PR00261">
    <property type="entry name" value="LDLRECEPTOR"/>
</dbReference>
<dbReference type="SUPFAM" id="SSF57424">
    <property type="entry name" value="LDL receptor-like module"/>
    <property type="match status" value="1"/>
</dbReference>
<protein>
    <recommendedName>
        <fullName evidence="5">MAM domain-containing protein</fullName>
    </recommendedName>
</protein>
<keyword evidence="3" id="KW-1133">Transmembrane helix</keyword>
<dbReference type="PANTHER" id="PTHR23282">
    <property type="entry name" value="APICAL ENDOSOMAL GLYCOPROTEIN PRECURSOR"/>
    <property type="match status" value="1"/>
</dbReference>
<dbReference type="AlphaFoldDB" id="A0ABD0W3D1"/>
<feature type="domain" description="MAM" evidence="5">
    <location>
        <begin position="631"/>
        <end position="780"/>
    </location>
</feature>
<dbReference type="PROSITE" id="PS50060">
    <property type="entry name" value="MAM_2"/>
    <property type="match status" value="6"/>
</dbReference>
<dbReference type="Gene3D" id="4.10.400.10">
    <property type="entry name" value="Low-density Lipoprotein Receptor"/>
    <property type="match status" value="1"/>
</dbReference>
<feature type="domain" description="MAM" evidence="5">
    <location>
        <begin position="56"/>
        <end position="221"/>
    </location>
</feature>
<feature type="disulfide bond" evidence="2">
    <location>
        <begin position="234"/>
        <end position="252"/>
    </location>
</feature>
<evidence type="ECO:0000313" key="7">
    <source>
        <dbReference type="Proteomes" id="UP001557470"/>
    </source>
</evidence>
<keyword evidence="3" id="KW-0472">Membrane</keyword>
<feature type="domain" description="MAM" evidence="5">
    <location>
        <begin position="267"/>
        <end position="430"/>
    </location>
</feature>
<keyword evidence="3" id="KW-0812">Transmembrane</keyword>
<evidence type="ECO:0000256" key="2">
    <source>
        <dbReference type="PROSITE-ProRule" id="PRU00124"/>
    </source>
</evidence>
<dbReference type="InterPro" id="IPR002172">
    <property type="entry name" value="LDrepeatLR_classA_rpt"/>
</dbReference>
<dbReference type="InterPro" id="IPR051560">
    <property type="entry name" value="MAM_domain-containing"/>
</dbReference>
<evidence type="ECO:0000259" key="5">
    <source>
        <dbReference type="PROSITE" id="PS50060"/>
    </source>
</evidence>
<gene>
    <name evidence="6" type="ORF">UPYG_G00282490</name>
</gene>
<dbReference type="SMART" id="SM00192">
    <property type="entry name" value="LDLa"/>
    <property type="match status" value="2"/>
</dbReference>
<evidence type="ECO:0000256" key="3">
    <source>
        <dbReference type="SAM" id="Phobius"/>
    </source>
</evidence>
<keyword evidence="4" id="KW-0732">Signal</keyword>
<evidence type="ECO:0000256" key="1">
    <source>
        <dbReference type="ARBA" id="ARBA00023157"/>
    </source>
</evidence>
<accession>A0ABD0W3D1</accession>
<dbReference type="PROSITE" id="PS50068">
    <property type="entry name" value="LDLRA_2"/>
    <property type="match status" value="1"/>
</dbReference>
<feature type="disulfide bond" evidence="2">
    <location>
        <begin position="246"/>
        <end position="261"/>
    </location>
</feature>
<dbReference type="Pfam" id="PF00057">
    <property type="entry name" value="Ldl_recept_a"/>
    <property type="match status" value="1"/>
</dbReference>
<keyword evidence="7" id="KW-1185">Reference proteome</keyword>
<feature type="domain" description="MAM" evidence="5">
    <location>
        <begin position="454"/>
        <end position="621"/>
    </location>
</feature>
<reference evidence="6 7" key="1">
    <citation type="submission" date="2024-06" db="EMBL/GenBank/DDBJ databases">
        <authorList>
            <person name="Pan Q."/>
            <person name="Wen M."/>
            <person name="Jouanno E."/>
            <person name="Zahm M."/>
            <person name="Klopp C."/>
            <person name="Cabau C."/>
            <person name="Louis A."/>
            <person name="Berthelot C."/>
            <person name="Parey E."/>
            <person name="Roest Crollius H."/>
            <person name="Montfort J."/>
            <person name="Robinson-Rechavi M."/>
            <person name="Bouchez O."/>
            <person name="Lampietro C."/>
            <person name="Lopez Roques C."/>
            <person name="Donnadieu C."/>
            <person name="Postlethwait J."/>
            <person name="Bobe J."/>
            <person name="Verreycken H."/>
            <person name="Guiguen Y."/>
        </authorList>
    </citation>
    <scope>NUCLEOTIDE SEQUENCE [LARGE SCALE GENOMIC DNA]</scope>
    <source>
        <strain evidence="6">Up_M1</strain>
        <tissue evidence="6">Testis</tissue>
    </source>
</reference>
<feature type="transmembrane region" description="Helical" evidence="3">
    <location>
        <begin position="1122"/>
        <end position="1143"/>
    </location>
</feature>
<dbReference type="InterPro" id="IPR023415">
    <property type="entry name" value="LDLR_class-A_CS"/>
</dbReference>
<feature type="chain" id="PRO_5044883124" description="MAM domain-containing protein" evidence="4">
    <location>
        <begin position="22"/>
        <end position="1180"/>
    </location>
</feature>
<feature type="domain" description="MAM" evidence="5">
    <location>
        <begin position="782"/>
        <end position="941"/>
    </location>
</feature>
<organism evidence="6 7">
    <name type="scientific">Umbra pygmaea</name>
    <name type="common">Eastern mudminnow</name>
    <dbReference type="NCBI Taxonomy" id="75934"/>
    <lineage>
        <taxon>Eukaryota</taxon>
        <taxon>Metazoa</taxon>
        <taxon>Chordata</taxon>
        <taxon>Craniata</taxon>
        <taxon>Vertebrata</taxon>
        <taxon>Euteleostomi</taxon>
        <taxon>Actinopterygii</taxon>
        <taxon>Neopterygii</taxon>
        <taxon>Teleostei</taxon>
        <taxon>Protacanthopterygii</taxon>
        <taxon>Esociformes</taxon>
        <taxon>Umbridae</taxon>
        <taxon>Umbra</taxon>
    </lineage>
</organism>
<dbReference type="SUPFAM" id="SSF49899">
    <property type="entry name" value="Concanavalin A-like lectins/glucanases"/>
    <property type="match status" value="6"/>
</dbReference>
<feature type="signal peptide" evidence="4">
    <location>
        <begin position="1"/>
        <end position="21"/>
    </location>
</feature>
<dbReference type="SMART" id="SM00137">
    <property type="entry name" value="MAM"/>
    <property type="match status" value="5"/>
</dbReference>
<dbReference type="CDD" id="cd00112">
    <property type="entry name" value="LDLa"/>
    <property type="match status" value="1"/>
</dbReference>
<proteinExistence type="predicted"/>
<name>A0ABD0W3D1_UMBPY</name>
<sequence>MGSDRWMLDLVLILSFHWVIGSQMETCQTPELKCNFVCDCSNCSDEHSCGYEGRDMVCDFEDPGLCGWQNQSSEAYSWQRNQSGDTLPESGPSSDFTMGTGTGWFMGVTRVKANSAIPALLVSPMMQQSSPSCRMHLRYFLWDSGHTGFGPAPLWASVHRADNQQAVVWRPDKTSTRSWREATIYLGRIHTPFNIQFHSLRTEGRPGDVAIDQLQFLDCALPLPESCAARPIQCKNKGCVEQHQICDGTDDCGDNTDEQNCASLDYWGCDFEDGLCDWDLRTLSSLKWSRTSQEEISITEPPKGPGRDQSNNTASGHFLYVTVPEGGLKSDWASFQSPLLEPTNSTHPCKMVLYSHQFGPRSGGLSVLVAGASIYPVWQRGGALGDLWVKAEIDIVTNTSFQLVFVAAIRDEEYGGVAIDNIRMSPNCRHTTGNGTLPKFPKPPARPCTDDTSKICDFQEDCANKDDEAKCGDFSYEKGSSGWTDSSIGSQQWLLNRTTQEEYLYVANAPGQQLTEAQTRTPLLGPSGPACTLSFSFSLTSNNTYTGELSVRVIDSLLGSQPRLWEFLGETGSVEGVYQQAQVYIGARVHRFQLEFGARARILSPSARITVKNVHFINCHAHYFPLSSTDLSCNFEEGLCSWYQDQTDNFDWGLIKGMDHSIGVGKSLAVDMWSPNLRGLSGRLLSYLQPRTSSDYCLSFYYKLYGPDTGALSVKMRDGYGGESLLWTRSGGHGNLWHEGHCSVSEQLTSFQLIFEAERIGFDGQVALDDVAFVKRPCTVPNICSFEGQPCGYTSTGKAHWIHTNGYSARAGPETDHTLENMMGYYMMSDTDMEVLPEGSVSTLTSPVRVGVVRTECVHFWYHMGGENPGSLTVYMTPVKGDRVKIFSNSLDQGGTWRHGNSNISSTTIDWQLEFVVQGAGGKGTHVSVDDIFLSNHPCPSPGTKCDLESGLCGWTNTHNPKRDKLDWELSSAKAETHYLTPAHDHTLLNERGHFLFLPSSPRATANYNALLLSPHLPTTKGTCLRFWVYNTVPNGSSLKVWSWSRAKPEMLLTVNEIGAFWKSFDVDINSTDEYQIAFEGFKGENGVLALDDIAFDIGFNCAGEAKDPLPTKTKRDNSSGIAASIIVMILLLVTLGALLYFYMRRKRSMNDSSNHVAFGNQLYDPSNSQNQVTVSPALA</sequence>
<dbReference type="EMBL" id="JAGEUA010000009">
    <property type="protein sequence ID" value="KAL0965529.1"/>
    <property type="molecule type" value="Genomic_DNA"/>
</dbReference>
<keyword evidence="1 2" id="KW-1015">Disulfide bond</keyword>
<feature type="disulfide bond" evidence="2">
    <location>
        <begin position="227"/>
        <end position="239"/>
    </location>
</feature>